<evidence type="ECO:0000313" key="3">
    <source>
        <dbReference type="Proteomes" id="UP000009168"/>
    </source>
</evidence>
<proteinExistence type="predicted"/>
<protein>
    <submittedName>
        <fullName evidence="2">Transmembrane protein, putative</fullName>
    </submittedName>
</protein>
<dbReference type="KEGG" id="tet:TTHERM_00486140"/>
<keyword evidence="3" id="KW-1185">Reference proteome</keyword>
<keyword evidence="1 2" id="KW-0812">Transmembrane</keyword>
<gene>
    <name evidence="2" type="ORF">TTHERM_00486140</name>
</gene>
<evidence type="ECO:0000313" key="2">
    <source>
        <dbReference type="EMBL" id="EAR85163.1"/>
    </source>
</evidence>
<dbReference type="GeneID" id="7831124"/>
<dbReference type="EMBL" id="GG662587">
    <property type="protein sequence ID" value="EAR85163.1"/>
    <property type="molecule type" value="Genomic_DNA"/>
</dbReference>
<keyword evidence="1" id="KW-1133">Transmembrane helix</keyword>
<accession>I7LZY9</accession>
<keyword evidence="1" id="KW-0472">Membrane</keyword>
<dbReference type="AlphaFoldDB" id="I7LZY9"/>
<evidence type="ECO:0000256" key="1">
    <source>
        <dbReference type="SAM" id="Phobius"/>
    </source>
</evidence>
<dbReference type="InParanoid" id="I7LZY9"/>
<feature type="transmembrane region" description="Helical" evidence="1">
    <location>
        <begin position="522"/>
        <end position="541"/>
    </location>
</feature>
<dbReference type="HOGENOM" id="CLU_476107_0_0_1"/>
<dbReference type="RefSeq" id="XP_001032826.1">
    <property type="nucleotide sequence ID" value="XM_001032826.1"/>
</dbReference>
<sequence>MQKFKEFSNLNTKALMKVFYALLLLGLIHANQNIKLNEQITSTILPRQNQIFKIESCGDVEVELKVKGQIVVEAGPARTMSQKGFQEDFKKQLSNESIKFSLQFPFVYYNSSTKICMIYLSIYGQANSQNGASENIEFEFVVKPKVKNDIYIVKLEKLPENAMIYSNSIPSNQDIFVLLKGGILKNTPINIQIFDNSPHSSVQNIQGSDAQAQESSMNVPNIVFNQQGQELKNKKKKSQDQKNKQYQLQSKSNYLNFNQQQQVTMQSDSIMVLAEKSQSESRKIQIFKQDCLQFQSLQSLSQYKFTGLNFKLLKDNKQKIFLNNEGCYVLEIFSMSPQSLKVYLNTKTPDVDHVQLELHMLKINSYTYYIVLQQVYQPDSLEIVSSADIDVLIQLKQYSQNTFQEVTKPRDDYFEININDNALQVTNDSNQKIEHAYLFMSSDQASLESNVLIGESVSNIIHFMEIDPKHQDLNQMLEKLSNFSKLYISVRAYDEFQRSHISQVQLVDNPYSSSISFSLTNILLIIIISLALAAAIIYLTLRGFKEKKIIKQPDEQELIHGSVHVRMPSENNY</sequence>
<dbReference type="Proteomes" id="UP000009168">
    <property type="component" value="Unassembled WGS sequence"/>
</dbReference>
<organism evidence="2 3">
    <name type="scientific">Tetrahymena thermophila (strain SB210)</name>
    <dbReference type="NCBI Taxonomy" id="312017"/>
    <lineage>
        <taxon>Eukaryota</taxon>
        <taxon>Sar</taxon>
        <taxon>Alveolata</taxon>
        <taxon>Ciliophora</taxon>
        <taxon>Intramacronucleata</taxon>
        <taxon>Oligohymenophorea</taxon>
        <taxon>Hymenostomatida</taxon>
        <taxon>Tetrahymenina</taxon>
        <taxon>Tetrahymenidae</taxon>
        <taxon>Tetrahymena</taxon>
    </lineage>
</organism>
<name>I7LZY9_TETTS</name>
<reference evidence="3" key="1">
    <citation type="journal article" date="2006" name="PLoS Biol.">
        <title>Macronuclear genome sequence of the ciliate Tetrahymena thermophila, a model eukaryote.</title>
        <authorList>
            <person name="Eisen J.A."/>
            <person name="Coyne R.S."/>
            <person name="Wu M."/>
            <person name="Wu D."/>
            <person name="Thiagarajan M."/>
            <person name="Wortman J.R."/>
            <person name="Badger J.H."/>
            <person name="Ren Q."/>
            <person name="Amedeo P."/>
            <person name="Jones K.M."/>
            <person name="Tallon L.J."/>
            <person name="Delcher A.L."/>
            <person name="Salzberg S.L."/>
            <person name="Silva J.C."/>
            <person name="Haas B.J."/>
            <person name="Majoros W.H."/>
            <person name="Farzad M."/>
            <person name="Carlton J.M."/>
            <person name="Smith R.K. Jr."/>
            <person name="Garg J."/>
            <person name="Pearlman R.E."/>
            <person name="Karrer K.M."/>
            <person name="Sun L."/>
            <person name="Manning G."/>
            <person name="Elde N.C."/>
            <person name="Turkewitz A.P."/>
            <person name="Asai D.J."/>
            <person name="Wilkes D.E."/>
            <person name="Wang Y."/>
            <person name="Cai H."/>
            <person name="Collins K."/>
            <person name="Stewart B.A."/>
            <person name="Lee S.R."/>
            <person name="Wilamowska K."/>
            <person name="Weinberg Z."/>
            <person name="Ruzzo W.L."/>
            <person name="Wloga D."/>
            <person name="Gaertig J."/>
            <person name="Frankel J."/>
            <person name="Tsao C.-C."/>
            <person name="Gorovsky M.A."/>
            <person name="Keeling P.J."/>
            <person name="Waller R.F."/>
            <person name="Patron N.J."/>
            <person name="Cherry J.M."/>
            <person name="Stover N.A."/>
            <person name="Krieger C.J."/>
            <person name="del Toro C."/>
            <person name="Ryder H.F."/>
            <person name="Williamson S.C."/>
            <person name="Barbeau R.A."/>
            <person name="Hamilton E.P."/>
            <person name="Orias E."/>
        </authorList>
    </citation>
    <scope>NUCLEOTIDE SEQUENCE [LARGE SCALE GENOMIC DNA]</scope>
    <source>
        <strain evidence="3">SB210</strain>
    </source>
</reference>